<dbReference type="Proteomes" id="UP000806528">
    <property type="component" value="Unassembled WGS sequence"/>
</dbReference>
<organism evidence="3 4">
    <name type="scientific">Nocardiopsis coralli</name>
    <dbReference type="NCBI Taxonomy" id="2772213"/>
    <lineage>
        <taxon>Bacteria</taxon>
        <taxon>Bacillati</taxon>
        <taxon>Actinomycetota</taxon>
        <taxon>Actinomycetes</taxon>
        <taxon>Streptosporangiales</taxon>
        <taxon>Nocardiopsidaceae</taxon>
        <taxon>Nocardiopsis</taxon>
    </lineage>
</organism>
<dbReference type="PROSITE" id="PS51819">
    <property type="entry name" value="VOC"/>
    <property type="match status" value="1"/>
</dbReference>
<reference evidence="3 4" key="1">
    <citation type="submission" date="2020-09" db="EMBL/GenBank/DDBJ databases">
        <title>Diversity and distribution of actinomycetes associated with coral in the coast of Hainan.</title>
        <authorList>
            <person name="Li F."/>
        </authorList>
    </citation>
    <scope>NUCLEOTIDE SEQUENCE [LARGE SCALE GENOMIC DNA]</scope>
    <source>
        <strain evidence="3 4">HNM0947</strain>
    </source>
</reference>
<evidence type="ECO:0000259" key="2">
    <source>
        <dbReference type="PROSITE" id="PS51819"/>
    </source>
</evidence>
<feature type="domain" description="VOC" evidence="2">
    <location>
        <begin position="20"/>
        <end position="144"/>
    </location>
</feature>
<dbReference type="Gene3D" id="3.30.720.110">
    <property type="match status" value="1"/>
</dbReference>
<dbReference type="Pfam" id="PF00903">
    <property type="entry name" value="Glyoxalase"/>
    <property type="match status" value="1"/>
</dbReference>
<sequence>MEHEITPVTGAHTTKGRPNGVTSLTPHLAVPSAKEAVAFYRDVFGATVGEVTEMGGVVVHAEIGFDSGGLTLGEAVEGHGLVAPDPERGADYSLALYVPDVDKVVAAAETAGATVREPAATFVSGDRYASVVDPFGVRWTLMTRVEDLSPEESARRVAEWARAQG</sequence>
<evidence type="ECO:0000313" key="3">
    <source>
        <dbReference type="EMBL" id="MBE3001497.1"/>
    </source>
</evidence>
<feature type="region of interest" description="Disordered" evidence="1">
    <location>
        <begin position="1"/>
        <end position="22"/>
    </location>
</feature>
<dbReference type="InterPro" id="IPR004360">
    <property type="entry name" value="Glyas_Fos-R_dOase_dom"/>
</dbReference>
<proteinExistence type="predicted"/>
<comment type="caution">
    <text evidence="3">The sequence shown here is derived from an EMBL/GenBank/DDBJ whole genome shotgun (WGS) entry which is preliminary data.</text>
</comment>
<protein>
    <submittedName>
        <fullName evidence="3">VOC family protein</fullName>
    </submittedName>
</protein>
<dbReference type="RefSeq" id="WP_193124089.1">
    <property type="nucleotide sequence ID" value="NZ_JADBGI010000025.1"/>
</dbReference>
<dbReference type="SUPFAM" id="SSF54593">
    <property type="entry name" value="Glyoxalase/Bleomycin resistance protein/Dihydroxybiphenyl dioxygenase"/>
    <property type="match status" value="1"/>
</dbReference>
<dbReference type="EMBL" id="JADBGI010000025">
    <property type="protein sequence ID" value="MBE3001497.1"/>
    <property type="molecule type" value="Genomic_DNA"/>
</dbReference>
<evidence type="ECO:0000256" key="1">
    <source>
        <dbReference type="SAM" id="MobiDB-lite"/>
    </source>
</evidence>
<evidence type="ECO:0000313" key="4">
    <source>
        <dbReference type="Proteomes" id="UP000806528"/>
    </source>
</evidence>
<accession>A0ABR9PCD1</accession>
<dbReference type="InterPro" id="IPR037523">
    <property type="entry name" value="VOC_core"/>
</dbReference>
<keyword evidence="4" id="KW-1185">Reference proteome</keyword>
<dbReference type="InterPro" id="IPR029068">
    <property type="entry name" value="Glyas_Bleomycin-R_OHBP_Dase"/>
</dbReference>
<dbReference type="PANTHER" id="PTHR34109:SF1">
    <property type="entry name" value="VOC DOMAIN-CONTAINING PROTEIN"/>
    <property type="match status" value="1"/>
</dbReference>
<dbReference type="Gene3D" id="3.30.720.120">
    <property type="match status" value="1"/>
</dbReference>
<name>A0ABR9PCD1_9ACTN</name>
<gene>
    <name evidence="3" type="ORF">IDM40_22790</name>
</gene>
<dbReference type="PANTHER" id="PTHR34109">
    <property type="entry name" value="BNAUNNG04460D PROTEIN-RELATED"/>
    <property type="match status" value="1"/>
</dbReference>